<feature type="coiled-coil region" evidence="1">
    <location>
        <begin position="256"/>
        <end position="283"/>
    </location>
</feature>
<dbReference type="WBParaSite" id="HPBE_0002124001-mRNA-1">
    <property type="protein sequence ID" value="HPBE_0002124001-mRNA-1"/>
    <property type="gene ID" value="HPBE_0002124001"/>
</dbReference>
<sequence>MSSMGYRLAPSTAEPVCGRKFQGNVNVKFCVPIENPSLSNDREYDCAWNDDEADQFGIEEVGSVMSKGNYAVAKDEINVVAHVPFSTRETEMILDRYVEGYETYHHTLTGATRQGVTAKKRFLADLTEEVNAMGVAKRTEKQIDQKIRDEMKVLKRYSNALKAEREKTGGGRPLLPRLSAAQMKAFEALEMKPRVSGIPAGTEVGMKTDDRPEASDVAVKAMKRRRQPELDNSPSSSSEQHPPERCGLKKRAVSPNDVLMMEVENLELRREALAKKNRLLDLQIMYWTRKINHQL</sequence>
<evidence type="ECO:0000256" key="2">
    <source>
        <dbReference type="SAM" id="MobiDB-lite"/>
    </source>
</evidence>
<dbReference type="OrthoDB" id="5873954at2759"/>
<keyword evidence="4" id="KW-1185">Reference proteome</keyword>
<gene>
    <name evidence="3" type="ORF">HPBE_LOCUS21239</name>
</gene>
<name>A0A183GFQ0_HELPZ</name>
<reference evidence="5" key="2">
    <citation type="submission" date="2019-09" db="UniProtKB">
        <authorList>
            <consortium name="WormBaseParasite"/>
        </authorList>
    </citation>
    <scope>IDENTIFICATION</scope>
</reference>
<organism evidence="4 5">
    <name type="scientific">Heligmosomoides polygyrus</name>
    <name type="common">Parasitic roundworm</name>
    <dbReference type="NCBI Taxonomy" id="6339"/>
    <lineage>
        <taxon>Eukaryota</taxon>
        <taxon>Metazoa</taxon>
        <taxon>Ecdysozoa</taxon>
        <taxon>Nematoda</taxon>
        <taxon>Chromadorea</taxon>
        <taxon>Rhabditida</taxon>
        <taxon>Rhabditina</taxon>
        <taxon>Rhabditomorpha</taxon>
        <taxon>Strongyloidea</taxon>
        <taxon>Heligmosomidae</taxon>
        <taxon>Heligmosomoides</taxon>
    </lineage>
</organism>
<dbReference type="EMBL" id="UZAH01032820">
    <property type="protein sequence ID" value="VDP24015.1"/>
    <property type="molecule type" value="Genomic_DNA"/>
</dbReference>
<dbReference type="AlphaFoldDB" id="A0A183GFQ0"/>
<evidence type="ECO:0000313" key="4">
    <source>
        <dbReference type="Proteomes" id="UP000050761"/>
    </source>
</evidence>
<accession>A0A183GFQ0</accession>
<proteinExistence type="predicted"/>
<feature type="region of interest" description="Disordered" evidence="2">
    <location>
        <begin position="223"/>
        <end position="253"/>
    </location>
</feature>
<reference evidence="3 4" key="1">
    <citation type="submission" date="2018-11" db="EMBL/GenBank/DDBJ databases">
        <authorList>
            <consortium name="Pathogen Informatics"/>
        </authorList>
    </citation>
    <scope>NUCLEOTIDE SEQUENCE [LARGE SCALE GENOMIC DNA]</scope>
</reference>
<dbReference type="Proteomes" id="UP000050761">
    <property type="component" value="Unassembled WGS sequence"/>
</dbReference>
<protein>
    <submittedName>
        <fullName evidence="5">Transposase, Ptta/En/Spm, plant</fullName>
    </submittedName>
</protein>
<evidence type="ECO:0000313" key="3">
    <source>
        <dbReference type="EMBL" id="VDP24015.1"/>
    </source>
</evidence>
<evidence type="ECO:0000313" key="5">
    <source>
        <dbReference type="WBParaSite" id="HPBE_0002124001-mRNA-1"/>
    </source>
</evidence>
<accession>A0A3P8CY82</accession>
<keyword evidence="1" id="KW-0175">Coiled coil</keyword>
<evidence type="ECO:0000256" key="1">
    <source>
        <dbReference type="SAM" id="Coils"/>
    </source>
</evidence>